<keyword evidence="2" id="KW-1003">Cell membrane</keyword>
<organism evidence="9 10">
    <name type="scientific">Kineosporia mesophila</name>
    <dbReference type="NCBI Taxonomy" id="566012"/>
    <lineage>
        <taxon>Bacteria</taxon>
        <taxon>Bacillati</taxon>
        <taxon>Actinomycetota</taxon>
        <taxon>Actinomycetes</taxon>
        <taxon>Kineosporiales</taxon>
        <taxon>Kineosporiaceae</taxon>
        <taxon>Kineosporia</taxon>
    </lineage>
</organism>
<comment type="subcellular location">
    <subcellularLocation>
        <location evidence="1">Cell membrane</location>
    </subcellularLocation>
</comment>
<keyword evidence="5 7" id="KW-0472">Membrane</keyword>
<accession>A0ABP7AKB2</accession>
<feature type="region of interest" description="Disordered" evidence="6">
    <location>
        <begin position="1"/>
        <end position="28"/>
    </location>
</feature>
<evidence type="ECO:0000256" key="2">
    <source>
        <dbReference type="ARBA" id="ARBA00022475"/>
    </source>
</evidence>
<feature type="transmembrane region" description="Helical" evidence="7">
    <location>
        <begin position="54"/>
        <end position="75"/>
    </location>
</feature>
<dbReference type="InterPro" id="IPR023408">
    <property type="entry name" value="MscS_beta-dom_sf"/>
</dbReference>
<feature type="transmembrane region" description="Helical" evidence="7">
    <location>
        <begin position="125"/>
        <end position="149"/>
    </location>
</feature>
<evidence type="ECO:0000256" key="6">
    <source>
        <dbReference type="SAM" id="MobiDB-lite"/>
    </source>
</evidence>
<evidence type="ECO:0000256" key="4">
    <source>
        <dbReference type="ARBA" id="ARBA00022989"/>
    </source>
</evidence>
<dbReference type="Gene3D" id="2.30.30.60">
    <property type="match status" value="1"/>
</dbReference>
<name>A0ABP7AKB2_9ACTN</name>
<evidence type="ECO:0000259" key="8">
    <source>
        <dbReference type="Pfam" id="PF00924"/>
    </source>
</evidence>
<keyword evidence="4 7" id="KW-1133">Transmembrane helix</keyword>
<dbReference type="InterPro" id="IPR010920">
    <property type="entry name" value="LSM_dom_sf"/>
</dbReference>
<reference evidence="10" key="1">
    <citation type="journal article" date="2019" name="Int. J. Syst. Evol. Microbiol.">
        <title>The Global Catalogue of Microorganisms (GCM) 10K type strain sequencing project: providing services to taxonomists for standard genome sequencing and annotation.</title>
        <authorList>
            <consortium name="The Broad Institute Genomics Platform"/>
            <consortium name="The Broad Institute Genome Sequencing Center for Infectious Disease"/>
            <person name="Wu L."/>
            <person name="Ma J."/>
        </authorList>
    </citation>
    <scope>NUCLEOTIDE SEQUENCE [LARGE SCALE GENOMIC DNA]</scope>
    <source>
        <strain evidence="10">JCM 16902</strain>
    </source>
</reference>
<dbReference type="PANTHER" id="PTHR30460">
    <property type="entry name" value="MODERATE CONDUCTANCE MECHANOSENSITIVE CHANNEL YBIO"/>
    <property type="match status" value="1"/>
</dbReference>
<protein>
    <recommendedName>
        <fullName evidence="8">Mechanosensitive ion channel MscS domain-containing protein</fullName>
    </recommendedName>
</protein>
<dbReference type="PANTHER" id="PTHR30460:SF0">
    <property type="entry name" value="MODERATE CONDUCTANCE MECHANOSENSITIVE CHANNEL YBIO"/>
    <property type="match status" value="1"/>
</dbReference>
<feature type="domain" description="Mechanosensitive ion channel MscS" evidence="8">
    <location>
        <begin position="176"/>
        <end position="231"/>
    </location>
</feature>
<keyword evidence="10" id="KW-1185">Reference proteome</keyword>
<evidence type="ECO:0000256" key="7">
    <source>
        <dbReference type="SAM" id="Phobius"/>
    </source>
</evidence>
<keyword evidence="3 7" id="KW-0812">Transmembrane</keyword>
<comment type="caution">
    <text evidence="9">The sequence shown here is derived from an EMBL/GenBank/DDBJ whole genome shotgun (WGS) entry which is preliminary data.</text>
</comment>
<dbReference type="SUPFAM" id="SSF50182">
    <property type="entry name" value="Sm-like ribonucleoproteins"/>
    <property type="match status" value="1"/>
</dbReference>
<proteinExistence type="predicted"/>
<dbReference type="Pfam" id="PF00924">
    <property type="entry name" value="MS_channel_2nd"/>
    <property type="match status" value="1"/>
</dbReference>
<dbReference type="RefSeq" id="WP_231485727.1">
    <property type="nucleotide sequence ID" value="NZ_BAAAZO010000012.1"/>
</dbReference>
<evidence type="ECO:0000313" key="10">
    <source>
        <dbReference type="Proteomes" id="UP001501074"/>
    </source>
</evidence>
<evidence type="ECO:0000256" key="3">
    <source>
        <dbReference type="ARBA" id="ARBA00022692"/>
    </source>
</evidence>
<dbReference type="InterPro" id="IPR006685">
    <property type="entry name" value="MscS_channel_2nd"/>
</dbReference>
<dbReference type="EMBL" id="BAAAZO010000012">
    <property type="protein sequence ID" value="GAA3634104.1"/>
    <property type="molecule type" value="Genomic_DNA"/>
</dbReference>
<evidence type="ECO:0000256" key="1">
    <source>
        <dbReference type="ARBA" id="ARBA00004236"/>
    </source>
</evidence>
<evidence type="ECO:0000313" key="9">
    <source>
        <dbReference type="EMBL" id="GAA3634104.1"/>
    </source>
</evidence>
<sequence length="421" mass="44448">MLPAAPAVAGSESATAAEPSPSPTPTQLWHQVSDAAQDGPGAFTQLLLRAGDTLLHFTVKAVVLLALLLVVRLIAHRLLKAVADRIATSASPDRGSLQTLWQTIRRRPHTREEALTERRKQRARAIASLLSHLTSAALAMVAVLLFVQGTGLSKAGVFTAGLLGVVAAVSAQGLGRDIIAGLFVLAEDTYGIGDYIDTTLGATGVVEEIGLRTTRLRGRDGTIWHVRHSKIDRLGNRTQAQSHLTLDIRAGFGEGSPDTSAAGRLAAAERVVRMSLDRLDRDLASAASPNPLKAGAVAGTLAEILPVLVPGARQKAFATLATVTSAAEMVDTQPLAFTPKDLDDLAHLRDLLEDADVPVLTQSHLAGLINAGDDHVVLRVTARVSDTSRQQALAVLRRRLFLDLNAAGFSASFTVPGPEEL</sequence>
<dbReference type="Gene3D" id="1.10.287.1260">
    <property type="match status" value="1"/>
</dbReference>
<gene>
    <name evidence="9" type="ORF">GCM10022223_60520</name>
</gene>
<dbReference type="InterPro" id="IPR045276">
    <property type="entry name" value="YbiO_bact"/>
</dbReference>
<evidence type="ECO:0000256" key="5">
    <source>
        <dbReference type="ARBA" id="ARBA00023136"/>
    </source>
</evidence>
<dbReference type="Proteomes" id="UP001501074">
    <property type="component" value="Unassembled WGS sequence"/>
</dbReference>